<sequence length="218" mass="24436">MSVRCLLLPDQQGRTMCQYKVRGMLSFLCNLTWGNLPSKGGKISLLHTSAIIPCAEHSRLIRNVLFQGSLSFRDVAVGFTRKEWQQLDPTQRTLYREVMLENYSHLLSVGEKGCQCPHPCLCLSSFLSSYRRPLKQREHREEPLKQVAAPDKKQLTPEEHHAHNTVGKNTSQDTVPSEQAPRCESCGAALPGKADVTVTPSAYLARRSAPCTSRFRSV</sequence>
<name>A0A212CY22_CEREH</name>
<feature type="compositionally biased region" description="Basic and acidic residues" evidence="1">
    <location>
        <begin position="137"/>
        <end position="162"/>
    </location>
</feature>
<organism evidence="3 4">
    <name type="scientific">Cervus elaphus hippelaphus</name>
    <name type="common">European red deer</name>
    <dbReference type="NCBI Taxonomy" id="46360"/>
    <lineage>
        <taxon>Eukaryota</taxon>
        <taxon>Metazoa</taxon>
        <taxon>Chordata</taxon>
        <taxon>Craniata</taxon>
        <taxon>Vertebrata</taxon>
        <taxon>Euteleostomi</taxon>
        <taxon>Mammalia</taxon>
        <taxon>Eutheria</taxon>
        <taxon>Laurasiatheria</taxon>
        <taxon>Artiodactyla</taxon>
        <taxon>Ruminantia</taxon>
        <taxon>Pecora</taxon>
        <taxon>Cervidae</taxon>
        <taxon>Cervinae</taxon>
        <taxon>Cervus</taxon>
    </lineage>
</organism>
<dbReference type="EMBL" id="MKHE01000010">
    <property type="protein sequence ID" value="OWK10885.1"/>
    <property type="molecule type" value="Genomic_DNA"/>
</dbReference>
<dbReference type="Proteomes" id="UP000242450">
    <property type="component" value="Chromosome 10"/>
</dbReference>
<dbReference type="Pfam" id="PF01352">
    <property type="entry name" value="KRAB"/>
    <property type="match status" value="1"/>
</dbReference>
<dbReference type="OrthoDB" id="8113227at2759"/>
<dbReference type="CDD" id="cd07765">
    <property type="entry name" value="KRAB_A-box"/>
    <property type="match status" value="1"/>
</dbReference>
<dbReference type="InterPro" id="IPR001909">
    <property type="entry name" value="KRAB"/>
</dbReference>
<comment type="caution">
    <text evidence="3">The sequence shown here is derived from an EMBL/GenBank/DDBJ whole genome shotgun (WGS) entry which is preliminary data.</text>
</comment>
<protein>
    <recommendedName>
        <fullName evidence="2">KRAB domain-containing protein</fullName>
    </recommendedName>
</protein>
<dbReference type="PROSITE" id="PS50805">
    <property type="entry name" value="KRAB"/>
    <property type="match status" value="1"/>
</dbReference>
<evidence type="ECO:0000313" key="4">
    <source>
        <dbReference type="Proteomes" id="UP000242450"/>
    </source>
</evidence>
<feature type="region of interest" description="Disordered" evidence="1">
    <location>
        <begin position="137"/>
        <end position="182"/>
    </location>
</feature>
<dbReference type="InterPro" id="IPR036051">
    <property type="entry name" value="KRAB_dom_sf"/>
</dbReference>
<evidence type="ECO:0000259" key="2">
    <source>
        <dbReference type="PROSITE" id="PS50805"/>
    </source>
</evidence>
<dbReference type="Gene3D" id="6.10.140.140">
    <property type="match status" value="1"/>
</dbReference>
<reference evidence="3 4" key="1">
    <citation type="journal article" date="2018" name="Mol. Genet. Genomics">
        <title>The red deer Cervus elaphus genome CerEla1.0: sequencing, annotating, genes, and chromosomes.</title>
        <authorList>
            <person name="Bana N.A."/>
            <person name="Nyiri A."/>
            <person name="Nagy J."/>
            <person name="Frank K."/>
            <person name="Nagy T."/>
            <person name="Steger V."/>
            <person name="Schiller M."/>
            <person name="Lakatos P."/>
            <person name="Sugar L."/>
            <person name="Horn P."/>
            <person name="Barta E."/>
            <person name="Orosz L."/>
        </authorList>
    </citation>
    <scope>NUCLEOTIDE SEQUENCE [LARGE SCALE GENOMIC DNA]</scope>
    <source>
        <strain evidence="3">Hungarian</strain>
    </source>
</reference>
<evidence type="ECO:0000313" key="3">
    <source>
        <dbReference type="EMBL" id="OWK10885.1"/>
    </source>
</evidence>
<evidence type="ECO:0000256" key="1">
    <source>
        <dbReference type="SAM" id="MobiDB-lite"/>
    </source>
</evidence>
<dbReference type="GO" id="GO:0006355">
    <property type="term" value="P:regulation of DNA-templated transcription"/>
    <property type="evidence" value="ECO:0007669"/>
    <property type="project" value="InterPro"/>
</dbReference>
<dbReference type="SMART" id="SM00349">
    <property type="entry name" value="KRAB"/>
    <property type="match status" value="1"/>
</dbReference>
<accession>A0A212CY22</accession>
<proteinExistence type="predicted"/>
<gene>
    <name evidence="3" type="ORF">Celaphus_00007338</name>
</gene>
<feature type="compositionally biased region" description="Polar residues" evidence="1">
    <location>
        <begin position="166"/>
        <end position="177"/>
    </location>
</feature>
<dbReference type="PANTHER" id="PTHR23232:SF130">
    <property type="entry name" value="KRAB DOMAIN-CONTAINING PROTEIN"/>
    <property type="match status" value="1"/>
</dbReference>
<dbReference type="AlphaFoldDB" id="A0A212CY22"/>
<dbReference type="InterPro" id="IPR050169">
    <property type="entry name" value="Krueppel_C2H2_ZnF"/>
</dbReference>
<feature type="domain" description="KRAB" evidence="2">
    <location>
        <begin position="70"/>
        <end position="142"/>
    </location>
</feature>
<keyword evidence="4" id="KW-1185">Reference proteome</keyword>
<dbReference type="SUPFAM" id="SSF109640">
    <property type="entry name" value="KRAB domain (Kruppel-associated box)"/>
    <property type="match status" value="1"/>
</dbReference>
<dbReference type="PANTHER" id="PTHR23232">
    <property type="entry name" value="KRAB DOMAIN C2H2 ZINC FINGER"/>
    <property type="match status" value="1"/>
</dbReference>